<dbReference type="Pfam" id="PF10114">
    <property type="entry name" value="PocR"/>
    <property type="match status" value="1"/>
</dbReference>
<feature type="domain" description="HTH araC/xylS-type" evidence="4">
    <location>
        <begin position="222"/>
        <end position="320"/>
    </location>
</feature>
<dbReference type="InterPro" id="IPR018060">
    <property type="entry name" value="HTH_AraC"/>
</dbReference>
<evidence type="ECO:0000259" key="4">
    <source>
        <dbReference type="PROSITE" id="PS01124"/>
    </source>
</evidence>
<keyword evidence="6" id="KW-1185">Reference proteome</keyword>
<evidence type="ECO:0000256" key="2">
    <source>
        <dbReference type="ARBA" id="ARBA00023125"/>
    </source>
</evidence>
<organism evidence="5 6">
    <name type="scientific">Natronomicrosphaera hydrolytica</name>
    <dbReference type="NCBI Taxonomy" id="3242702"/>
    <lineage>
        <taxon>Bacteria</taxon>
        <taxon>Pseudomonadati</taxon>
        <taxon>Planctomycetota</taxon>
        <taxon>Phycisphaerae</taxon>
        <taxon>Phycisphaerales</taxon>
        <taxon>Phycisphaeraceae</taxon>
        <taxon>Natronomicrosphaera</taxon>
    </lineage>
</organism>
<proteinExistence type="predicted"/>
<protein>
    <submittedName>
        <fullName evidence="5">Helix-turn-helix domain-containing protein</fullName>
    </submittedName>
</protein>
<dbReference type="PRINTS" id="PR00032">
    <property type="entry name" value="HTHARAC"/>
</dbReference>
<gene>
    <name evidence="5" type="ORF">ACERK3_11740</name>
</gene>
<dbReference type="Proteomes" id="UP001575105">
    <property type="component" value="Unassembled WGS sequence"/>
</dbReference>
<keyword evidence="3" id="KW-0804">Transcription</keyword>
<name>A0ABV4U6L4_9BACT</name>
<dbReference type="InterPro" id="IPR009057">
    <property type="entry name" value="Homeodomain-like_sf"/>
</dbReference>
<dbReference type="EMBL" id="JBGUBD010000006">
    <property type="protein sequence ID" value="MFA9478957.1"/>
    <property type="molecule type" value="Genomic_DNA"/>
</dbReference>
<dbReference type="InterPro" id="IPR020449">
    <property type="entry name" value="Tscrpt_reg_AraC-type_HTH"/>
</dbReference>
<dbReference type="PROSITE" id="PS00041">
    <property type="entry name" value="HTH_ARAC_FAMILY_1"/>
    <property type="match status" value="1"/>
</dbReference>
<dbReference type="RefSeq" id="WP_425345876.1">
    <property type="nucleotide sequence ID" value="NZ_JBGUBD010000006.1"/>
</dbReference>
<sequence length="339" mass="38703">MESAITQLRVAARDETEENDSSLAYLMRLAEAAGPLLINFEDLVGMTLDHPELRLPDEMRMHKGPLCQWAKEFLRTERGLLVCSTNKYIANRKALHRTDPLIGQCYLGLTDICQPLIYRQQVMGIFYYGSVVLAEHQQRLRERVIAECRRQHLDMDQALTALEQVPVLRLHELPLYEARLSKLCQIVATILDGLGLPADCYHSFGRAKEARVAFGGTPRLVVRAVRVINTYLDHPLTLVSIAKRLQCHPKYLGRVFQRSMGLSVADFLLKTRIERACNLLKIGRLDVTRVAYEVGFTDKSNFSRSFRKIMGMPPGQYRKQFKVDYTTQNAKQGVKQVPK</sequence>
<comment type="caution">
    <text evidence="5">The sequence shown here is derived from an EMBL/GenBank/DDBJ whole genome shotgun (WGS) entry which is preliminary data.</text>
</comment>
<keyword evidence="2" id="KW-0238">DNA-binding</keyword>
<dbReference type="SUPFAM" id="SSF46689">
    <property type="entry name" value="Homeodomain-like"/>
    <property type="match status" value="2"/>
</dbReference>
<keyword evidence="1" id="KW-0805">Transcription regulation</keyword>
<dbReference type="SMART" id="SM00342">
    <property type="entry name" value="HTH_ARAC"/>
    <property type="match status" value="1"/>
</dbReference>
<accession>A0ABV4U6L4</accession>
<reference evidence="5 6" key="1">
    <citation type="submission" date="2024-08" db="EMBL/GenBank/DDBJ databases">
        <title>Whole-genome sequencing of halo(alkali)philic microorganisms from hypersaline lakes.</title>
        <authorList>
            <person name="Sorokin D.Y."/>
            <person name="Merkel A.Y."/>
            <person name="Messina E."/>
            <person name="Yakimov M."/>
        </authorList>
    </citation>
    <scope>NUCLEOTIDE SEQUENCE [LARGE SCALE GENOMIC DNA]</scope>
    <source>
        <strain evidence="5 6">AB-hyl4</strain>
    </source>
</reference>
<dbReference type="Pfam" id="PF12833">
    <property type="entry name" value="HTH_18"/>
    <property type="match status" value="1"/>
</dbReference>
<dbReference type="InterPro" id="IPR018062">
    <property type="entry name" value="HTH_AraC-typ_CS"/>
</dbReference>
<dbReference type="PANTHER" id="PTHR43280">
    <property type="entry name" value="ARAC-FAMILY TRANSCRIPTIONAL REGULATOR"/>
    <property type="match status" value="1"/>
</dbReference>
<dbReference type="PROSITE" id="PS01124">
    <property type="entry name" value="HTH_ARAC_FAMILY_2"/>
    <property type="match status" value="1"/>
</dbReference>
<evidence type="ECO:0000313" key="5">
    <source>
        <dbReference type="EMBL" id="MFA9478957.1"/>
    </source>
</evidence>
<dbReference type="InterPro" id="IPR018771">
    <property type="entry name" value="PocR_dom"/>
</dbReference>
<dbReference type="Gene3D" id="1.10.10.60">
    <property type="entry name" value="Homeodomain-like"/>
    <property type="match status" value="2"/>
</dbReference>
<evidence type="ECO:0000256" key="1">
    <source>
        <dbReference type="ARBA" id="ARBA00023015"/>
    </source>
</evidence>
<dbReference type="PANTHER" id="PTHR43280:SF28">
    <property type="entry name" value="HTH-TYPE TRANSCRIPTIONAL ACTIVATOR RHAS"/>
    <property type="match status" value="1"/>
</dbReference>
<evidence type="ECO:0000313" key="6">
    <source>
        <dbReference type="Proteomes" id="UP001575105"/>
    </source>
</evidence>
<evidence type="ECO:0000256" key="3">
    <source>
        <dbReference type="ARBA" id="ARBA00023163"/>
    </source>
</evidence>